<organism evidence="5">
    <name type="scientific">Fonticula alba</name>
    <name type="common">Slime mold</name>
    <dbReference type="NCBI Taxonomy" id="691883"/>
    <lineage>
        <taxon>Eukaryota</taxon>
        <taxon>Rotosphaerida</taxon>
        <taxon>Fonticulaceae</taxon>
        <taxon>Fonticula</taxon>
    </lineage>
</organism>
<dbReference type="GeneID" id="20527195"/>
<dbReference type="Gene3D" id="3.30.720.90">
    <property type="match status" value="1"/>
</dbReference>
<evidence type="ECO:0000256" key="4">
    <source>
        <dbReference type="RuleBase" id="RU003445"/>
    </source>
</evidence>
<evidence type="ECO:0000256" key="2">
    <source>
        <dbReference type="ARBA" id="ARBA00022980"/>
    </source>
</evidence>
<dbReference type="AlphaFoldDB" id="A0A058ZAT9"/>
<evidence type="ECO:0000256" key="3">
    <source>
        <dbReference type="ARBA" id="ARBA00023274"/>
    </source>
</evidence>
<evidence type="ECO:0000313" key="6">
    <source>
        <dbReference type="Proteomes" id="UP000030693"/>
    </source>
</evidence>
<dbReference type="PANTHER" id="PTHR10965">
    <property type="entry name" value="60S RIBOSOMAL PROTEIN L38"/>
    <property type="match status" value="1"/>
</dbReference>
<dbReference type="EMBL" id="KB932203">
    <property type="protein sequence ID" value="KCV71535.1"/>
    <property type="molecule type" value="Genomic_DNA"/>
</dbReference>
<evidence type="ECO:0000313" key="5">
    <source>
        <dbReference type="EMBL" id="KCV71535.1"/>
    </source>
</evidence>
<keyword evidence="2 4" id="KW-0689">Ribosomal protein</keyword>
<dbReference type="STRING" id="691883.A0A058ZAT9"/>
<dbReference type="InterPro" id="IPR038464">
    <property type="entry name" value="Ribosomal_eL38_sf"/>
</dbReference>
<comment type="similarity">
    <text evidence="1 4">Belongs to the eukaryotic ribosomal protein eL38 family.</text>
</comment>
<dbReference type="GO" id="GO:0006412">
    <property type="term" value="P:translation"/>
    <property type="evidence" value="ECO:0007669"/>
    <property type="project" value="InterPro"/>
</dbReference>
<protein>
    <recommendedName>
        <fullName evidence="7">60S ribosomal protein L38</fullName>
    </recommendedName>
</protein>
<dbReference type="GO" id="GO:0022625">
    <property type="term" value="C:cytosolic large ribosomal subunit"/>
    <property type="evidence" value="ECO:0007669"/>
    <property type="project" value="TreeGrafter"/>
</dbReference>
<dbReference type="InterPro" id="IPR002675">
    <property type="entry name" value="Ribosomal_eL38"/>
</dbReference>
<evidence type="ECO:0000256" key="1">
    <source>
        <dbReference type="ARBA" id="ARBA00007803"/>
    </source>
</evidence>
<keyword evidence="6" id="KW-1185">Reference proteome</keyword>
<dbReference type="Proteomes" id="UP000030693">
    <property type="component" value="Unassembled WGS sequence"/>
</dbReference>
<keyword evidence="3 4" id="KW-0687">Ribonucleoprotein</keyword>
<gene>
    <name evidence="5" type="ORF">H696_02470</name>
</gene>
<accession>A0A058ZAT9</accession>
<proteinExistence type="inferred from homology"/>
<dbReference type="OrthoDB" id="10250488at2759"/>
<dbReference type="RefSeq" id="XP_009494658.1">
    <property type="nucleotide sequence ID" value="XM_009496383.1"/>
</dbReference>
<dbReference type="eggNOG" id="KOG3499">
    <property type="taxonomic scope" value="Eukaryota"/>
</dbReference>
<dbReference type="GO" id="GO:0022618">
    <property type="term" value="P:protein-RNA complex assembly"/>
    <property type="evidence" value="ECO:0007669"/>
    <property type="project" value="TreeGrafter"/>
</dbReference>
<dbReference type="GO" id="GO:0003735">
    <property type="term" value="F:structural constituent of ribosome"/>
    <property type="evidence" value="ECO:0007669"/>
    <property type="project" value="InterPro"/>
</dbReference>
<reference evidence="5" key="1">
    <citation type="submission" date="2013-04" db="EMBL/GenBank/DDBJ databases">
        <title>The Genome Sequence of Fonticula alba ATCC 38817.</title>
        <authorList>
            <consortium name="The Broad Institute Genomics Platform"/>
            <person name="Russ C."/>
            <person name="Cuomo C."/>
            <person name="Burger G."/>
            <person name="Gray M.W."/>
            <person name="Holland P.W.H."/>
            <person name="King N."/>
            <person name="Lang F.B.F."/>
            <person name="Roger A.J."/>
            <person name="Ruiz-Trillo I."/>
            <person name="Brown M."/>
            <person name="Walker B."/>
            <person name="Young S."/>
            <person name="Zeng Q."/>
            <person name="Gargeya S."/>
            <person name="Fitzgerald M."/>
            <person name="Haas B."/>
            <person name="Abouelleil A."/>
            <person name="Allen A.W."/>
            <person name="Alvarado L."/>
            <person name="Arachchi H.M."/>
            <person name="Berlin A.M."/>
            <person name="Chapman S.B."/>
            <person name="Gainer-Dewar J."/>
            <person name="Goldberg J."/>
            <person name="Griggs A."/>
            <person name="Gujja S."/>
            <person name="Hansen M."/>
            <person name="Howarth C."/>
            <person name="Imamovic A."/>
            <person name="Ireland A."/>
            <person name="Larimer J."/>
            <person name="McCowan C."/>
            <person name="Murphy C."/>
            <person name="Pearson M."/>
            <person name="Poon T.W."/>
            <person name="Priest M."/>
            <person name="Roberts A."/>
            <person name="Saif S."/>
            <person name="Shea T."/>
            <person name="Sisk P."/>
            <person name="Sykes S."/>
            <person name="Wortman J."/>
            <person name="Nusbaum C."/>
            <person name="Birren B."/>
        </authorList>
    </citation>
    <scope>NUCLEOTIDE SEQUENCE [LARGE SCALE GENOMIC DNA]</scope>
    <source>
        <strain evidence="5">ATCC 38817</strain>
    </source>
</reference>
<dbReference type="OMA" id="RCHRFIY"/>
<sequence>MAKQITHVKEFLTFTQRQDAAHVFVKKTGKVTKFKLRCSKHLYTIVIRDAAMADRLKSTIPASLLKN</sequence>
<name>A0A058ZAT9_FONAL</name>
<dbReference type="PANTHER" id="PTHR10965:SF0">
    <property type="entry name" value="LARGE RIBOSOMAL SUBUNIT PROTEIN EL38"/>
    <property type="match status" value="1"/>
</dbReference>
<dbReference type="Pfam" id="PF01781">
    <property type="entry name" value="Ribosomal_L38e"/>
    <property type="match status" value="1"/>
</dbReference>
<evidence type="ECO:0008006" key="7">
    <source>
        <dbReference type="Google" id="ProtNLM"/>
    </source>
</evidence>